<feature type="transmembrane region" description="Helical" evidence="7">
    <location>
        <begin position="175"/>
        <end position="201"/>
    </location>
</feature>
<evidence type="ECO:0000256" key="3">
    <source>
        <dbReference type="ARBA" id="ARBA00022475"/>
    </source>
</evidence>
<keyword evidence="4 7" id="KW-0812">Transmembrane</keyword>
<sequence length="251" mass="26845">MTLGVEALAATLFVLFCRIGGCIMAMPGFSSPRIPVQARLYIAIAITIALAPRLVEVVAPIASSASATGLAVLLVGELLVGVLIGSLARLFFFALETLATAGVTAAGLGNVLGAPMEEAEPLPAMSSFIMLGATALIFLLDLHWEMVRGVFLSYTAIPIRDAFQARNMLSEYTKVLTQAFLVALRISSPLLLFGLIVNLAFGFLNRMTPQVPVFFVSTPLLIGFGCYWFYLMADDFFAAFISSFGSWLLTG</sequence>
<dbReference type="STRING" id="595536.GCA_000178815_01249"/>
<comment type="similarity">
    <text evidence="2">Belongs to the FliR/MopE/SpaR family.</text>
</comment>
<feature type="transmembrane region" description="Helical" evidence="7">
    <location>
        <begin position="6"/>
        <end position="26"/>
    </location>
</feature>
<dbReference type="Pfam" id="PF01311">
    <property type="entry name" value="Bac_export_1"/>
    <property type="match status" value="1"/>
</dbReference>
<evidence type="ECO:0000256" key="4">
    <source>
        <dbReference type="ARBA" id="ARBA00022692"/>
    </source>
</evidence>
<feature type="transmembrane region" description="Helical" evidence="7">
    <location>
        <begin position="90"/>
        <end position="112"/>
    </location>
</feature>
<feature type="transmembrane region" description="Helical" evidence="7">
    <location>
        <begin position="213"/>
        <end position="233"/>
    </location>
</feature>
<dbReference type="InterPro" id="IPR002010">
    <property type="entry name" value="T3SS_IM_R"/>
</dbReference>
<evidence type="ECO:0000313" key="9">
    <source>
        <dbReference type="Proteomes" id="UP000230709"/>
    </source>
</evidence>
<dbReference type="GO" id="GO:0006605">
    <property type="term" value="P:protein targeting"/>
    <property type="evidence" value="ECO:0007669"/>
    <property type="project" value="InterPro"/>
</dbReference>
<keyword evidence="3" id="KW-1003">Cell membrane</keyword>
<dbReference type="GO" id="GO:0005886">
    <property type="term" value="C:plasma membrane"/>
    <property type="evidence" value="ECO:0007669"/>
    <property type="project" value="UniProtKB-SubCell"/>
</dbReference>
<dbReference type="PRINTS" id="PR00953">
    <property type="entry name" value="TYPE3IMRPROT"/>
</dbReference>
<evidence type="ECO:0000256" key="2">
    <source>
        <dbReference type="ARBA" id="ARBA00009772"/>
    </source>
</evidence>
<evidence type="ECO:0000256" key="6">
    <source>
        <dbReference type="ARBA" id="ARBA00023136"/>
    </source>
</evidence>
<evidence type="ECO:0000256" key="7">
    <source>
        <dbReference type="SAM" id="Phobius"/>
    </source>
</evidence>
<accession>A0A2D2D4H7</accession>
<proteinExistence type="inferred from homology"/>
<dbReference type="KEGG" id="mtw:CQW49_19720"/>
<dbReference type="AlphaFoldDB" id="A0A2D2D4H7"/>
<evidence type="ECO:0000256" key="1">
    <source>
        <dbReference type="ARBA" id="ARBA00004651"/>
    </source>
</evidence>
<feature type="transmembrane region" description="Helical" evidence="7">
    <location>
        <begin position="61"/>
        <end position="83"/>
    </location>
</feature>
<evidence type="ECO:0000313" key="8">
    <source>
        <dbReference type="EMBL" id="ATQ69862.1"/>
    </source>
</evidence>
<name>A0A2D2D4H7_METT3</name>
<feature type="transmembrane region" description="Helical" evidence="7">
    <location>
        <begin position="124"/>
        <end position="144"/>
    </location>
</feature>
<keyword evidence="8" id="KW-0966">Cell projection</keyword>
<evidence type="ECO:0000256" key="5">
    <source>
        <dbReference type="ARBA" id="ARBA00022989"/>
    </source>
</evidence>
<keyword evidence="8" id="KW-0282">Flagellum</keyword>
<organism evidence="8 9">
    <name type="scientific">Methylosinus trichosporium (strain ATCC 35070 / NCIMB 11131 / UNIQEM 75 / OB3b)</name>
    <dbReference type="NCBI Taxonomy" id="595536"/>
    <lineage>
        <taxon>Bacteria</taxon>
        <taxon>Pseudomonadati</taxon>
        <taxon>Pseudomonadota</taxon>
        <taxon>Alphaproteobacteria</taxon>
        <taxon>Hyphomicrobiales</taxon>
        <taxon>Methylocystaceae</taxon>
        <taxon>Methylosinus</taxon>
    </lineage>
</organism>
<keyword evidence="9" id="KW-1185">Reference proteome</keyword>
<dbReference type="PANTHER" id="PTHR30065:SF1">
    <property type="entry name" value="SURFACE PRESENTATION OF ANTIGENS PROTEIN SPAR"/>
    <property type="match status" value="1"/>
</dbReference>
<dbReference type="PANTHER" id="PTHR30065">
    <property type="entry name" value="FLAGELLAR BIOSYNTHETIC PROTEIN FLIR"/>
    <property type="match status" value="1"/>
</dbReference>
<keyword evidence="6 7" id="KW-0472">Membrane</keyword>
<gene>
    <name evidence="8" type="ORF">CQW49_19720</name>
</gene>
<comment type="subcellular location">
    <subcellularLocation>
        <location evidence="1">Cell membrane</location>
        <topology evidence="1">Multi-pass membrane protein</topology>
    </subcellularLocation>
</comment>
<protein>
    <submittedName>
        <fullName evidence="8">Flagellar biosynthetic protein FliR</fullName>
    </submittedName>
</protein>
<dbReference type="RefSeq" id="WP_099831829.1">
    <property type="nucleotide sequence ID" value="NZ_CP023737.1"/>
</dbReference>
<keyword evidence="5 7" id="KW-1133">Transmembrane helix</keyword>
<reference evidence="9" key="1">
    <citation type="submission" date="2017-10" db="EMBL/GenBank/DDBJ databases">
        <title>Completed PacBio SMRT sequence of Methylosinus trichosporium OB3b reveals presence of a third large plasmid.</title>
        <authorList>
            <person name="Charles T.C."/>
            <person name="Lynch M.D.J."/>
            <person name="Heil J.R."/>
            <person name="Cheng J."/>
        </authorList>
    </citation>
    <scope>NUCLEOTIDE SEQUENCE [LARGE SCALE GENOMIC DNA]</scope>
    <source>
        <strain evidence="9">OB3b</strain>
    </source>
</reference>
<keyword evidence="8" id="KW-0969">Cilium</keyword>
<dbReference type="EMBL" id="CP023737">
    <property type="protein sequence ID" value="ATQ69862.1"/>
    <property type="molecule type" value="Genomic_DNA"/>
</dbReference>
<feature type="transmembrane region" description="Helical" evidence="7">
    <location>
        <begin position="38"/>
        <end position="55"/>
    </location>
</feature>
<dbReference type="Proteomes" id="UP000230709">
    <property type="component" value="Chromosome"/>
</dbReference>